<dbReference type="OrthoDB" id="1393670at2759"/>
<dbReference type="EMBL" id="KV784353">
    <property type="protein sequence ID" value="OEU22548.1"/>
    <property type="molecule type" value="Genomic_DNA"/>
</dbReference>
<dbReference type="KEGG" id="fcy:FRACYDRAFT_232706"/>
<dbReference type="InterPro" id="IPR057326">
    <property type="entry name" value="KR_dom"/>
</dbReference>
<dbReference type="PANTHER" id="PTHR42760">
    <property type="entry name" value="SHORT-CHAIN DEHYDROGENASES/REDUCTASES FAMILY MEMBER"/>
    <property type="match status" value="1"/>
</dbReference>
<feature type="domain" description="Ketoreductase" evidence="3">
    <location>
        <begin position="11"/>
        <end position="215"/>
    </location>
</feature>
<keyword evidence="5" id="KW-1185">Reference proteome</keyword>
<dbReference type="Proteomes" id="UP000095751">
    <property type="component" value="Unassembled WGS sequence"/>
</dbReference>
<dbReference type="InParanoid" id="A0A1E7FWK7"/>
<accession>A0A1E7FWK7</accession>
<dbReference type="SUPFAM" id="SSF51735">
    <property type="entry name" value="NAD(P)-binding Rossmann-fold domains"/>
    <property type="match status" value="1"/>
</dbReference>
<dbReference type="InterPro" id="IPR020904">
    <property type="entry name" value="Sc_DH/Rdtase_CS"/>
</dbReference>
<dbReference type="InterPro" id="IPR036291">
    <property type="entry name" value="NAD(P)-bd_dom_sf"/>
</dbReference>
<keyword evidence="2" id="KW-0560">Oxidoreductase</keyword>
<reference evidence="4 5" key="1">
    <citation type="submission" date="2016-09" db="EMBL/GenBank/DDBJ databases">
        <title>Extensive genetic diversity and differential bi-allelic expression allows diatom success in the polar Southern Ocean.</title>
        <authorList>
            <consortium name="DOE Joint Genome Institute"/>
            <person name="Mock T."/>
            <person name="Otillar R.P."/>
            <person name="Strauss J."/>
            <person name="Dupont C."/>
            <person name="Frickenhaus S."/>
            <person name="Maumus F."/>
            <person name="Mcmullan M."/>
            <person name="Sanges R."/>
            <person name="Schmutz J."/>
            <person name="Toseland A."/>
            <person name="Valas R."/>
            <person name="Veluchamy A."/>
            <person name="Ward B.J."/>
            <person name="Allen A."/>
            <person name="Barry K."/>
            <person name="Falciatore A."/>
            <person name="Ferrante M."/>
            <person name="Fortunato A.E."/>
            <person name="Gloeckner G."/>
            <person name="Gruber A."/>
            <person name="Hipkin R."/>
            <person name="Janech M."/>
            <person name="Kroth P."/>
            <person name="Leese F."/>
            <person name="Lindquist E."/>
            <person name="Lyon B.R."/>
            <person name="Martin J."/>
            <person name="Mayer C."/>
            <person name="Parker M."/>
            <person name="Quesneville H."/>
            <person name="Raymond J."/>
            <person name="Uhlig C."/>
            <person name="Valentin K.U."/>
            <person name="Worden A.Z."/>
            <person name="Armbrust E.V."/>
            <person name="Bowler C."/>
            <person name="Green B."/>
            <person name="Moulton V."/>
            <person name="Van Oosterhout C."/>
            <person name="Grigoriev I."/>
        </authorList>
    </citation>
    <scope>NUCLEOTIDE SEQUENCE [LARGE SCALE GENOMIC DNA]</scope>
    <source>
        <strain evidence="4 5">CCMP1102</strain>
    </source>
</reference>
<dbReference type="PRINTS" id="PR00081">
    <property type="entry name" value="GDHRDH"/>
</dbReference>
<evidence type="ECO:0000313" key="5">
    <source>
        <dbReference type="Proteomes" id="UP000095751"/>
    </source>
</evidence>
<dbReference type="GO" id="GO:0016616">
    <property type="term" value="F:oxidoreductase activity, acting on the CH-OH group of donors, NAD or NADP as acceptor"/>
    <property type="evidence" value="ECO:0007669"/>
    <property type="project" value="TreeGrafter"/>
</dbReference>
<evidence type="ECO:0000256" key="2">
    <source>
        <dbReference type="ARBA" id="ARBA00023002"/>
    </source>
</evidence>
<dbReference type="FunFam" id="3.40.50.720:FF:000173">
    <property type="entry name" value="3-oxoacyl-[acyl-carrier protein] reductase"/>
    <property type="match status" value="1"/>
</dbReference>
<dbReference type="GO" id="GO:0006633">
    <property type="term" value="P:fatty acid biosynthetic process"/>
    <property type="evidence" value="ECO:0007669"/>
    <property type="project" value="TreeGrafter"/>
</dbReference>
<sequence length="281" mass="29983">MASSWLQLAHKTCIVTGAGSGIGAAVAKSLISEGCRVVLADTNHDAIERVSKDLNTDTSNFHLMQCDITDPNQVRDLIQQADEFAAKSTPAEQVGGIPSAATLLVNSAGITKDNWITQMELDEWDDVLEVNLKGTFLTCREFMNQKRADVLFPKGPAADVESGTSSHCSSIVNIGSVVSELGNIGQVNYAASKGGIMGLTRALAKEVAIRNIRVNAVIPGFIDTPMAQEVPSHVKERVINRIPMQRFGSPVEVANVISFLLSPRSGYITGESISVSGMISL</sequence>
<evidence type="ECO:0000256" key="1">
    <source>
        <dbReference type="ARBA" id="ARBA00006484"/>
    </source>
</evidence>
<dbReference type="AlphaFoldDB" id="A0A1E7FWK7"/>
<name>A0A1E7FWK7_9STRA</name>
<dbReference type="PROSITE" id="PS00061">
    <property type="entry name" value="ADH_SHORT"/>
    <property type="match status" value="1"/>
</dbReference>
<dbReference type="GO" id="GO:0048038">
    <property type="term" value="F:quinone binding"/>
    <property type="evidence" value="ECO:0007669"/>
    <property type="project" value="TreeGrafter"/>
</dbReference>
<dbReference type="SMART" id="SM00822">
    <property type="entry name" value="PKS_KR"/>
    <property type="match status" value="1"/>
</dbReference>
<gene>
    <name evidence="4" type="ORF">FRACYDRAFT_232706</name>
</gene>
<evidence type="ECO:0000313" key="4">
    <source>
        <dbReference type="EMBL" id="OEU22548.1"/>
    </source>
</evidence>
<proteinExistence type="inferred from homology"/>
<dbReference type="InterPro" id="IPR002347">
    <property type="entry name" value="SDR_fam"/>
</dbReference>
<dbReference type="Pfam" id="PF13561">
    <property type="entry name" value="adh_short_C2"/>
    <property type="match status" value="1"/>
</dbReference>
<dbReference type="Gene3D" id="3.40.50.720">
    <property type="entry name" value="NAD(P)-binding Rossmann-like Domain"/>
    <property type="match status" value="1"/>
</dbReference>
<comment type="similarity">
    <text evidence="1">Belongs to the short-chain dehydrogenases/reductases (SDR) family.</text>
</comment>
<evidence type="ECO:0000259" key="3">
    <source>
        <dbReference type="SMART" id="SM00822"/>
    </source>
</evidence>
<dbReference type="PRINTS" id="PR00080">
    <property type="entry name" value="SDRFAMILY"/>
</dbReference>
<organism evidence="4 5">
    <name type="scientific">Fragilariopsis cylindrus CCMP1102</name>
    <dbReference type="NCBI Taxonomy" id="635003"/>
    <lineage>
        <taxon>Eukaryota</taxon>
        <taxon>Sar</taxon>
        <taxon>Stramenopiles</taxon>
        <taxon>Ochrophyta</taxon>
        <taxon>Bacillariophyta</taxon>
        <taxon>Bacillariophyceae</taxon>
        <taxon>Bacillariophycidae</taxon>
        <taxon>Bacillariales</taxon>
        <taxon>Bacillariaceae</taxon>
        <taxon>Fragilariopsis</taxon>
    </lineage>
</organism>
<dbReference type="PANTHER" id="PTHR42760:SF83">
    <property type="entry name" value="(3R)-3-HYDROXYACYL-COA DEHYDROGENASE"/>
    <property type="match status" value="1"/>
</dbReference>
<protein>
    <submittedName>
        <fullName evidence="4">NAD(P)-binding protein</fullName>
    </submittedName>
</protein>